<evidence type="ECO:0000313" key="4">
    <source>
        <dbReference type="Proteomes" id="UP000438914"/>
    </source>
</evidence>
<dbReference type="InterPro" id="IPR007329">
    <property type="entry name" value="FMN-bd"/>
</dbReference>
<dbReference type="GO" id="GO:0016020">
    <property type="term" value="C:membrane"/>
    <property type="evidence" value="ECO:0007669"/>
    <property type="project" value="InterPro"/>
</dbReference>
<sequence>MKTKMMIAAVAAATLVSGAALAAGKGDNVMSKLKDGTYVVNTTTLASNVRGYHGATPLEVYIKKNKVVKVVALPNKETPNVFAKVKSGMLPKYAGKKTSAVSGVDGVTGATYSSKAVKANVEAAVKYYKAHK</sequence>
<protein>
    <submittedName>
        <fullName evidence="3">FMN-binding protein</fullName>
    </submittedName>
</protein>
<accession>A0A7K0KDK3</accession>
<dbReference type="Pfam" id="PF04205">
    <property type="entry name" value="FMN_bind"/>
    <property type="match status" value="1"/>
</dbReference>
<dbReference type="AlphaFoldDB" id="A0A7K0KDK3"/>
<keyword evidence="4" id="KW-1185">Reference proteome</keyword>
<evidence type="ECO:0000259" key="2">
    <source>
        <dbReference type="SMART" id="SM00900"/>
    </source>
</evidence>
<organism evidence="3 4">
    <name type="scientific">Hallella mizrahii</name>
    <dbReference type="NCBI Taxonomy" id="2606637"/>
    <lineage>
        <taxon>Bacteria</taxon>
        <taxon>Pseudomonadati</taxon>
        <taxon>Bacteroidota</taxon>
        <taxon>Bacteroidia</taxon>
        <taxon>Bacteroidales</taxon>
        <taxon>Prevotellaceae</taxon>
        <taxon>Hallella</taxon>
    </lineage>
</organism>
<name>A0A7K0KDK3_9BACT</name>
<feature type="domain" description="FMN-binding" evidence="2">
    <location>
        <begin position="51"/>
        <end position="128"/>
    </location>
</feature>
<proteinExistence type="predicted"/>
<dbReference type="SMART" id="SM00900">
    <property type="entry name" value="FMN_bind"/>
    <property type="match status" value="1"/>
</dbReference>
<keyword evidence="1" id="KW-0732">Signal</keyword>
<dbReference type="RefSeq" id="WP_154533592.1">
    <property type="nucleotide sequence ID" value="NZ_VUNG01000007.1"/>
</dbReference>
<gene>
    <name evidence="3" type="ORF">FYJ73_04860</name>
</gene>
<feature type="signal peptide" evidence="1">
    <location>
        <begin position="1"/>
        <end position="22"/>
    </location>
</feature>
<dbReference type="GO" id="GO:0010181">
    <property type="term" value="F:FMN binding"/>
    <property type="evidence" value="ECO:0007669"/>
    <property type="project" value="InterPro"/>
</dbReference>
<dbReference type="Proteomes" id="UP000438914">
    <property type="component" value="Unassembled WGS sequence"/>
</dbReference>
<reference evidence="3 4" key="1">
    <citation type="submission" date="2019-08" db="EMBL/GenBank/DDBJ databases">
        <title>In-depth cultivation of the pig gut microbiome towards novel bacterial diversity and tailored functional studies.</title>
        <authorList>
            <person name="Wylensek D."/>
            <person name="Hitch T.C.A."/>
            <person name="Clavel T."/>
        </authorList>
    </citation>
    <scope>NUCLEOTIDE SEQUENCE [LARGE SCALE GENOMIC DNA]</scope>
    <source>
        <strain evidence="3 4">LKV-178-WT-2A</strain>
    </source>
</reference>
<evidence type="ECO:0000256" key="1">
    <source>
        <dbReference type="SAM" id="SignalP"/>
    </source>
</evidence>
<comment type="caution">
    <text evidence="3">The sequence shown here is derived from an EMBL/GenBank/DDBJ whole genome shotgun (WGS) entry which is preliminary data.</text>
</comment>
<dbReference type="EMBL" id="VUNG01000007">
    <property type="protein sequence ID" value="MST84002.1"/>
    <property type="molecule type" value="Genomic_DNA"/>
</dbReference>
<feature type="chain" id="PRO_5029624345" evidence="1">
    <location>
        <begin position="23"/>
        <end position="132"/>
    </location>
</feature>
<evidence type="ECO:0000313" key="3">
    <source>
        <dbReference type="EMBL" id="MST84002.1"/>
    </source>
</evidence>